<organism evidence="10 11">
    <name type="scientific">Gracilariopsis chorda</name>
    <dbReference type="NCBI Taxonomy" id="448386"/>
    <lineage>
        <taxon>Eukaryota</taxon>
        <taxon>Rhodophyta</taxon>
        <taxon>Florideophyceae</taxon>
        <taxon>Rhodymeniophycidae</taxon>
        <taxon>Gracilariales</taxon>
        <taxon>Gracilariaceae</taxon>
        <taxon>Gracilariopsis</taxon>
    </lineage>
</organism>
<comment type="similarity">
    <text evidence="8">Belongs to the TRAFAC class dynamin-like GTPase superfamily. GB1/RHD3 GTPase family.</text>
</comment>
<dbReference type="GO" id="GO:0016320">
    <property type="term" value="P:endoplasmic reticulum membrane fusion"/>
    <property type="evidence" value="ECO:0007669"/>
    <property type="project" value="TreeGrafter"/>
</dbReference>
<evidence type="ECO:0000256" key="3">
    <source>
        <dbReference type="ARBA" id="ARBA00022801"/>
    </source>
</evidence>
<keyword evidence="4" id="KW-0256">Endoplasmic reticulum</keyword>
<evidence type="ECO:0000256" key="2">
    <source>
        <dbReference type="ARBA" id="ARBA00022741"/>
    </source>
</evidence>
<dbReference type="GO" id="GO:0003924">
    <property type="term" value="F:GTPase activity"/>
    <property type="evidence" value="ECO:0007669"/>
    <property type="project" value="TreeGrafter"/>
</dbReference>
<evidence type="ECO:0000256" key="1">
    <source>
        <dbReference type="ARBA" id="ARBA00022692"/>
    </source>
</evidence>
<keyword evidence="1" id="KW-0812">Transmembrane</keyword>
<dbReference type="GO" id="GO:0005783">
    <property type="term" value="C:endoplasmic reticulum"/>
    <property type="evidence" value="ECO:0007669"/>
    <property type="project" value="TreeGrafter"/>
</dbReference>
<dbReference type="Pfam" id="PF20428">
    <property type="entry name" value="Sey1_3HB"/>
    <property type="match status" value="1"/>
</dbReference>
<evidence type="ECO:0000256" key="6">
    <source>
        <dbReference type="ARBA" id="ARBA00023134"/>
    </source>
</evidence>
<keyword evidence="5" id="KW-1133">Transmembrane helix</keyword>
<dbReference type="OrthoDB" id="1597724at2759"/>
<name>A0A2V3IP11_9FLOR</name>
<dbReference type="Pfam" id="PF05879">
    <property type="entry name" value="RHD3_GTPase"/>
    <property type="match status" value="1"/>
</dbReference>
<dbReference type="EMBL" id="NBIV01000110">
    <property type="protein sequence ID" value="PXF43826.1"/>
    <property type="molecule type" value="Genomic_DNA"/>
</dbReference>
<keyword evidence="3" id="KW-0378">Hydrolase</keyword>
<dbReference type="PANTHER" id="PTHR45923">
    <property type="entry name" value="PROTEIN SEY1"/>
    <property type="match status" value="1"/>
</dbReference>
<keyword evidence="11" id="KW-1185">Reference proteome</keyword>
<dbReference type="AlphaFoldDB" id="A0A2V3IP11"/>
<feature type="domain" description="GB1/RHD3-type G" evidence="9">
    <location>
        <begin position="29"/>
        <end position="264"/>
    </location>
</feature>
<dbReference type="InterPro" id="IPR030386">
    <property type="entry name" value="G_GB1_RHD3_dom"/>
</dbReference>
<dbReference type="InterPro" id="IPR027417">
    <property type="entry name" value="P-loop_NTPase"/>
</dbReference>
<sequence>MASPPTEVLREDGELAPSDEWFPHTQLSSDPFFVVAITGPQASGKSTLINTLFQTNFPVASRASVATATTRGILASHVPSPTRQTLLLDVEGADARARGRDGKLFAAQCAAFVTSVADVVIVNLWFHDACRLDSAAHGLLRSIFSSAAYDLLEGHPSKTALLVAVRDFEDDSHESCESLTSLIRQDITDIWEEVALESGLPVGEGASPLEEVADLHIYMFPHIRHRAEQFDKRIAHLKNALEEGDLAQPKYSKNIPSDSFSTYAHTLWDSILAGAAHQSVQAADVFDRRVDDFYTGDDFAIVAAFRCDEVFSQKLAEASGDIADLLETVEAGTRLDNLGKKCDNIIERYLQEYDAETSDFAAEPAYDRKRTELEAIIDTGLMSVFMKNIAIISREALASFKASVADDMPTNFASFTALTAFDKRAKEGIRRGGSWSYENERTDLKNMIHEISEQQQKLVESQVSASKKQSEAIQFLRMQHAQMQAVQQQALGGSVGQWNVGAAYRPPDSNVNLSLAYQQGRTNLQVSMVPDESSTLLGPAGFTAGVGPGNLGMSFNVNF</sequence>
<keyword evidence="6" id="KW-0342">GTP-binding</keyword>
<dbReference type="PROSITE" id="PS51715">
    <property type="entry name" value="G_GB1_RHD3"/>
    <property type="match status" value="1"/>
</dbReference>
<keyword evidence="7" id="KW-0472">Membrane</keyword>
<protein>
    <submittedName>
        <fullName evidence="10">Protein ROOT HAIR DEFECTIVE 3-like</fullName>
    </submittedName>
</protein>
<dbReference type="Gene3D" id="3.40.50.300">
    <property type="entry name" value="P-loop containing nucleotide triphosphate hydrolases"/>
    <property type="match status" value="1"/>
</dbReference>
<dbReference type="GO" id="GO:0005525">
    <property type="term" value="F:GTP binding"/>
    <property type="evidence" value="ECO:0007669"/>
    <property type="project" value="UniProtKB-KW"/>
</dbReference>
<gene>
    <name evidence="10" type="ORF">BWQ96_06447</name>
</gene>
<evidence type="ECO:0000256" key="7">
    <source>
        <dbReference type="ARBA" id="ARBA00023136"/>
    </source>
</evidence>
<evidence type="ECO:0000259" key="9">
    <source>
        <dbReference type="PROSITE" id="PS51715"/>
    </source>
</evidence>
<reference evidence="10 11" key="1">
    <citation type="journal article" date="2018" name="Mol. Biol. Evol.">
        <title>Analysis of the draft genome of the red seaweed Gracilariopsis chorda provides insights into genome size evolution in Rhodophyta.</title>
        <authorList>
            <person name="Lee J."/>
            <person name="Yang E.C."/>
            <person name="Graf L."/>
            <person name="Yang J.H."/>
            <person name="Qiu H."/>
            <person name="Zel Zion U."/>
            <person name="Chan C.X."/>
            <person name="Stephens T.G."/>
            <person name="Weber A.P.M."/>
            <person name="Boo G.H."/>
            <person name="Boo S.M."/>
            <person name="Kim K.M."/>
            <person name="Shin Y."/>
            <person name="Jung M."/>
            <person name="Lee S.J."/>
            <person name="Yim H.S."/>
            <person name="Lee J.H."/>
            <person name="Bhattacharya D."/>
            <person name="Yoon H.S."/>
        </authorList>
    </citation>
    <scope>NUCLEOTIDE SEQUENCE [LARGE SCALE GENOMIC DNA]</scope>
    <source>
        <strain evidence="10 11">SKKU-2015</strain>
        <tissue evidence="10">Whole body</tissue>
    </source>
</reference>
<dbReference type="Proteomes" id="UP000247409">
    <property type="component" value="Unassembled WGS sequence"/>
</dbReference>
<keyword evidence="2" id="KW-0547">Nucleotide-binding</keyword>
<evidence type="ECO:0000313" key="10">
    <source>
        <dbReference type="EMBL" id="PXF43826.1"/>
    </source>
</evidence>
<dbReference type="InterPro" id="IPR008803">
    <property type="entry name" value="RHD3/Sey1"/>
</dbReference>
<evidence type="ECO:0000256" key="5">
    <source>
        <dbReference type="ARBA" id="ARBA00022989"/>
    </source>
</evidence>
<comment type="caution">
    <text evidence="10">The sequence shown here is derived from an EMBL/GenBank/DDBJ whole genome shotgun (WGS) entry which is preliminary data.</text>
</comment>
<evidence type="ECO:0000256" key="4">
    <source>
        <dbReference type="ARBA" id="ARBA00022824"/>
    </source>
</evidence>
<evidence type="ECO:0000256" key="8">
    <source>
        <dbReference type="PROSITE-ProRule" id="PRU01052"/>
    </source>
</evidence>
<evidence type="ECO:0000313" key="11">
    <source>
        <dbReference type="Proteomes" id="UP000247409"/>
    </source>
</evidence>
<dbReference type="SUPFAM" id="SSF52540">
    <property type="entry name" value="P-loop containing nucleoside triphosphate hydrolases"/>
    <property type="match status" value="1"/>
</dbReference>
<accession>A0A2V3IP11</accession>
<dbReference type="InterPro" id="IPR046758">
    <property type="entry name" value="Sey1/RHD3-like_3HB"/>
</dbReference>
<proteinExistence type="inferred from homology"/>
<dbReference type="PANTHER" id="PTHR45923:SF2">
    <property type="entry name" value="PROTEIN SEY1"/>
    <property type="match status" value="1"/>
</dbReference>